<dbReference type="InterPro" id="IPR036397">
    <property type="entry name" value="RNaseH_sf"/>
</dbReference>
<dbReference type="SUPFAM" id="SSF53098">
    <property type="entry name" value="Ribonuclease H-like"/>
    <property type="match status" value="1"/>
</dbReference>
<accession>A0ABP9RZ76</accession>
<dbReference type="InterPro" id="IPR012337">
    <property type="entry name" value="RNaseH-like_sf"/>
</dbReference>
<comment type="caution">
    <text evidence="2">The sequence shown here is derived from an EMBL/GenBank/DDBJ whole genome shotgun (WGS) entry which is preliminary data.</text>
</comment>
<dbReference type="Pfam" id="PF00665">
    <property type="entry name" value="rve"/>
    <property type="match status" value="1"/>
</dbReference>
<feature type="domain" description="Integrase catalytic" evidence="1">
    <location>
        <begin position="34"/>
        <end position="199"/>
    </location>
</feature>
<dbReference type="Proteomes" id="UP001501600">
    <property type="component" value="Unassembled WGS sequence"/>
</dbReference>
<name>A0ABP9RZ76_9GAMM</name>
<evidence type="ECO:0000259" key="1">
    <source>
        <dbReference type="PROSITE" id="PS50994"/>
    </source>
</evidence>
<dbReference type="EMBL" id="BAABLF010000006">
    <property type="protein sequence ID" value="GAA5188902.1"/>
    <property type="molecule type" value="Genomic_DNA"/>
</dbReference>
<sequence length="199" mass="23353">MRIRGLKARCCRVYRQLPKRREKLKAVENLRLKTDKATSVNQQWSGDVTYLKLGRKWYYLAVVIDLYSRKVVGWAFSDNRTARLTETALWKALSKRRPKPGLLFHTDRGTEYLNELMQGYYERRGINHSLNRPGRCTDNAEVESFFHTLKGELFTGARYADAAQLHESIANYIDHFYNRRRLHSSLGYQSPTQYEKLAA</sequence>
<proteinExistence type="predicted"/>
<dbReference type="PROSITE" id="PS50994">
    <property type="entry name" value="INTEGRASE"/>
    <property type="match status" value="1"/>
</dbReference>
<evidence type="ECO:0000313" key="3">
    <source>
        <dbReference type="Proteomes" id="UP001501600"/>
    </source>
</evidence>
<dbReference type="PANTHER" id="PTHR46889">
    <property type="entry name" value="TRANSPOSASE INSF FOR INSERTION SEQUENCE IS3B-RELATED"/>
    <property type="match status" value="1"/>
</dbReference>
<dbReference type="InterPro" id="IPR048020">
    <property type="entry name" value="Transpos_IS3"/>
</dbReference>
<evidence type="ECO:0000313" key="2">
    <source>
        <dbReference type="EMBL" id="GAA5188902.1"/>
    </source>
</evidence>
<dbReference type="InterPro" id="IPR001584">
    <property type="entry name" value="Integrase_cat-core"/>
</dbReference>
<dbReference type="NCBIfam" id="NF033516">
    <property type="entry name" value="transpos_IS3"/>
    <property type="match status" value="1"/>
</dbReference>
<dbReference type="PANTHER" id="PTHR46889:SF4">
    <property type="entry name" value="TRANSPOSASE INSO FOR INSERTION SEQUENCE ELEMENT IS911B-RELATED"/>
    <property type="match status" value="1"/>
</dbReference>
<organism evidence="2 3">
    <name type="scientific">Ferrimonas gelatinilytica</name>
    <dbReference type="NCBI Taxonomy" id="1255257"/>
    <lineage>
        <taxon>Bacteria</taxon>
        <taxon>Pseudomonadati</taxon>
        <taxon>Pseudomonadota</taxon>
        <taxon>Gammaproteobacteria</taxon>
        <taxon>Alteromonadales</taxon>
        <taxon>Ferrimonadaceae</taxon>
        <taxon>Ferrimonas</taxon>
    </lineage>
</organism>
<dbReference type="Pfam" id="PF13333">
    <property type="entry name" value="rve_2"/>
    <property type="match status" value="1"/>
</dbReference>
<gene>
    <name evidence="2" type="ORF">GCM10025772_10000</name>
</gene>
<reference evidence="3" key="1">
    <citation type="journal article" date="2019" name="Int. J. Syst. Evol. Microbiol.">
        <title>The Global Catalogue of Microorganisms (GCM) 10K type strain sequencing project: providing services to taxonomists for standard genome sequencing and annotation.</title>
        <authorList>
            <consortium name="The Broad Institute Genomics Platform"/>
            <consortium name="The Broad Institute Genome Sequencing Center for Infectious Disease"/>
            <person name="Wu L."/>
            <person name="Ma J."/>
        </authorList>
    </citation>
    <scope>NUCLEOTIDE SEQUENCE [LARGE SCALE GENOMIC DNA]</scope>
    <source>
        <strain evidence="3">JCM 18720</strain>
    </source>
</reference>
<dbReference type="InterPro" id="IPR050900">
    <property type="entry name" value="Transposase_IS3/IS150/IS904"/>
</dbReference>
<protein>
    <recommendedName>
        <fullName evidence="1">Integrase catalytic domain-containing protein</fullName>
    </recommendedName>
</protein>
<dbReference type="Gene3D" id="3.30.420.10">
    <property type="entry name" value="Ribonuclease H-like superfamily/Ribonuclease H"/>
    <property type="match status" value="1"/>
</dbReference>
<keyword evidence="3" id="KW-1185">Reference proteome</keyword>